<sequence length="157" mass="18244">MARPTKKEIWKRNIAYGVTKMTSEVIQKFEQAFAIDATIAEACDYADVSPSTYHSWVNKYPELLDKFNRMRQKLPLKSKENIARSVHGEPVLGDISLSKWLIERQQPEKYGETLKLQHSGEVVTGESHPEDEELRLQFKGKLQENIRRRAIEKSKQE</sequence>
<organism evidence="1">
    <name type="scientific">viral metagenome</name>
    <dbReference type="NCBI Taxonomy" id="1070528"/>
    <lineage>
        <taxon>unclassified sequences</taxon>
        <taxon>metagenomes</taxon>
        <taxon>organismal metagenomes</taxon>
    </lineage>
</organism>
<dbReference type="EMBL" id="MT144629">
    <property type="protein sequence ID" value="QJH95789.1"/>
    <property type="molecule type" value="Genomic_DNA"/>
</dbReference>
<name>A0A6H1ZPA5_9ZZZZ</name>
<evidence type="ECO:0000313" key="1">
    <source>
        <dbReference type="EMBL" id="QJA49763.1"/>
    </source>
</evidence>
<dbReference type="EMBL" id="MT144153">
    <property type="protein sequence ID" value="QJA49763.1"/>
    <property type="molecule type" value="Genomic_DNA"/>
</dbReference>
<evidence type="ECO:0008006" key="3">
    <source>
        <dbReference type="Google" id="ProtNLM"/>
    </source>
</evidence>
<dbReference type="AlphaFoldDB" id="A0A6H1ZPA5"/>
<accession>A0A6H1ZPA5</accession>
<proteinExistence type="predicted"/>
<reference evidence="1" key="1">
    <citation type="submission" date="2020-03" db="EMBL/GenBank/DDBJ databases">
        <title>The deep terrestrial virosphere.</title>
        <authorList>
            <person name="Holmfeldt K."/>
            <person name="Nilsson E."/>
            <person name="Simone D."/>
            <person name="Lopez-Fernandez M."/>
            <person name="Wu X."/>
            <person name="de Brujin I."/>
            <person name="Lundin D."/>
            <person name="Andersson A."/>
            <person name="Bertilsson S."/>
            <person name="Dopson M."/>
        </authorList>
    </citation>
    <scope>NUCLEOTIDE SEQUENCE</scope>
    <source>
        <strain evidence="1">TM448A01454</strain>
        <strain evidence="2">TM448B00537</strain>
    </source>
</reference>
<evidence type="ECO:0000313" key="2">
    <source>
        <dbReference type="EMBL" id="QJH95789.1"/>
    </source>
</evidence>
<gene>
    <name evidence="1" type="ORF">TM448A01454_0009</name>
    <name evidence="2" type="ORF">TM448B00537_0009</name>
</gene>
<protein>
    <recommendedName>
        <fullName evidence="3">Terminase</fullName>
    </recommendedName>
</protein>